<feature type="transmembrane region" description="Helical" evidence="7">
    <location>
        <begin position="50"/>
        <end position="67"/>
    </location>
</feature>
<evidence type="ECO:0000256" key="6">
    <source>
        <dbReference type="ARBA" id="ARBA00023136"/>
    </source>
</evidence>
<organism evidence="8 9">
    <name type="scientific">Burkholderia pyrrocinia</name>
    <name type="common">Pseudomonas pyrrocinia</name>
    <dbReference type="NCBI Taxonomy" id="60550"/>
    <lineage>
        <taxon>Bacteria</taxon>
        <taxon>Pseudomonadati</taxon>
        <taxon>Pseudomonadota</taxon>
        <taxon>Betaproteobacteria</taxon>
        <taxon>Burkholderiales</taxon>
        <taxon>Burkholderiaceae</taxon>
        <taxon>Burkholderia</taxon>
        <taxon>Burkholderia cepacia complex</taxon>
    </lineage>
</organism>
<evidence type="ECO:0000256" key="7">
    <source>
        <dbReference type="RuleBase" id="RU362072"/>
    </source>
</evidence>
<dbReference type="OrthoDB" id="9153610at2"/>
<comment type="similarity">
    <text evidence="2 7">Belongs to the FliR/MopE/SpaR family.</text>
</comment>
<comment type="subcellular location">
    <subcellularLocation>
        <location evidence="1 7">Cell membrane</location>
        <topology evidence="1 7">Multi-pass membrane protein</topology>
    </subcellularLocation>
</comment>
<feature type="transmembrane region" description="Helical" evidence="7">
    <location>
        <begin position="141"/>
        <end position="160"/>
    </location>
</feature>
<dbReference type="InterPro" id="IPR002010">
    <property type="entry name" value="T3SS_IM_R"/>
</dbReference>
<sequence>MTGATFGDALFALQGQGLGFFYLLALSSVRLLAVFTILPATSEEAVTGTVRNGIVLMFALFVAYGQPADALASADMLRLVMLTAKEAFVGVLIGYAASTIFWIAEGVGTIVDDLAGYNSVQMNNPMHGDQSTPVANTLMQLSIALFYVLGGMIVLLGAIYESFRWWPLVQAAPDVGGIAESFLLKRTDSMMTAIAKLAGPIMLILALIELGFGYMSRTAEKLEPSNLSQPVRGALALLLLALLAQAFVAQVKTELAFVHFDTVLRGDTGSGKSGDTSRDGERSGR</sequence>
<keyword evidence="3 7" id="KW-1003">Cell membrane</keyword>
<evidence type="ECO:0000256" key="3">
    <source>
        <dbReference type="ARBA" id="ARBA00022475"/>
    </source>
</evidence>
<dbReference type="Pfam" id="PF01311">
    <property type="entry name" value="Bac_export_1"/>
    <property type="match status" value="1"/>
</dbReference>
<name>A0A2Z5NAI4_BURPY</name>
<evidence type="ECO:0000256" key="4">
    <source>
        <dbReference type="ARBA" id="ARBA00022692"/>
    </source>
</evidence>
<evidence type="ECO:0000313" key="9">
    <source>
        <dbReference type="Proteomes" id="UP000253104"/>
    </source>
</evidence>
<dbReference type="GO" id="GO:0006605">
    <property type="term" value="P:protein targeting"/>
    <property type="evidence" value="ECO:0007669"/>
    <property type="project" value="UniProtKB-UniRule"/>
</dbReference>
<feature type="transmembrane region" description="Helical" evidence="7">
    <location>
        <begin position="233"/>
        <end position="251"/>
    </location>
</feature>
<keyword evidence="6 7" id="KW-0472">Membrane</keyword>
<feature type="transmembrane region" description="Helical" evidence="7">
    <location>
        <begin position="193"/>
        <end position="212"/>
    </location>
</feature>
<feature type="transmembrane region" description="Helical" evidence="7">
    <location>
        <begin position="20"/>
        <end position="38"/>
    </location>
</feature>
<evidence type="ECO:0000256" key="5">
    <source>
        <dbReference type="ARBA" id="ARBA00022989"/>
    </source>
</evidence>
<evidence type="ECO:0000256" key="2">
    <source>
        <dbReference type="ARBA" id="ARBA00009772"/>
    </source>
</evidence>
<evidence type="ECO:0000256" key="1">
    <source>
        <dbReference type="ARBA" id="ARBA00004651"/>
    </source>
</evidence>
<keyword evidence="4 7" id="KW-0812">Transmembrane</keyword>
<dbReference type="PANTHER" id="PTHR30065:SF1">
    <property type="entry name" value="SURFACE PRESENTATION OF ANTIGENS PROTEIN SPAR"/>
    <property type="match status" value="1"/>
</dbReference>
<dbReference type="PRINTS" id="PR00953">
    <property type="entry name" value="TYPE3IMRPROT"/>
</dbReference>
<keyword evidence="5 7" id="KW-1133">Transmembrane helix</keyword>
<dbReference type="Proteomes" id="UP000253104">
    <property type="component" value="Chromosome mHSR5_C"/>
</dbReference>
<dbReference type="EMBL" id="CP024904">
    <property type="protein sequence ID" value="AXF25784.1"/>
    <property type="molecule type" value="Genomic_DNA"/>
</dbReference>
<accession>A0A2Z5NAI4</accession>
<evidence type="ECO:0000313" key="8">
    <source>
        <dbReference type="EMBL" id="AXF25784.1"/>
    </source>
</evidence>
<gene>
    <name evidence="8" type="ORF">CUJ89_35820</name>
</gene>
<proteinExistence type="inferred from homology"/>
<dbReference type="RefSeq" id="WP_114182147.1">
    <property type="nucleotide sequence ID" value="NZ_CP024904.1"/>
</dbReference>
<reference evidence="8 9" key="1">
    <citation type="journal article" date="2018" name="ISME J.">
        <title>Involvement of Burkholderiaceae and sulfurous volatiles in disease-suppressive soils.</title>
        <authorList>
            <person name="Carrion V.J."/>
            <person name="Cordovez V."/>
            <person name="Tyc O."/>
            <person name="Etalo D.W."/>
            <person name="de Bruijn I."/>
            <person name="de Jager V.C."/>
            <person name="Medema M.H."/>
            <person name="Eberl L."/>
            <person name="Raaijmakers J.M."/>
        </authorList>
    </citation>
    <scope>NUCLEOTIDE SEQUENCE [LARGE SCALE GENOMIC DNA]</scope>
    <source>
        <strain evidence="9">mHSR5</strain>
    </source>
</reference>
<feature type="transmembrane region" description="Helical" evidence="7">
    <location>
        <begin position="87"/>
        <end position="104"/>
    </location>
</feature>
<dbReference type="AlphaFoldDB" id="A0A2Z5NAI4"/>
<protein>
    <submittedName>
        <fullName evidence="8">EscT/YscT/HrcT family type III secretion system export apparatus protein</fullName>
    </submittedName>
</protein>
<dbReference type="NCBIfam" id="TIGR01401">
    <property type="entry name" value="fliR_like_III"/>
    <property type="match status" value="1"/>
</dbReference>
<dbReference type="GO" id="GO:0005886">
    <property type="term" value="C:plasma membrane"/>
    <property type="evidence" value="ECO:0007669"/>
    <property type="project" value="UniProtKB-SubCell"/>
</dbReference>
<dbReference type="InterPro" id="IPR006304">
    <property type="entry name" value="T3SS_SpaR/YscT"/>
</dbReference>
<dbReference type="PANTHER" id="PTHR30065">
    <property type="entry name" value="FLAGELLAR BIOSYNTHETIC PROTEIN FLIR"/>
    <property type="match status" value="1"/>
</dbReference>